<evidence type="ECO:0000256" key="8">
    <source>
        <dbReference type="ARBA" id="ARBA00024195"/>
    </source>
</evidence>
<feature type="domain" description="Peptidase S1" evidence="10">
    <location>
        <begin position="40"/>
        <end position="263"/>
    </location>
</feature>
<feature type="signal peptide" evidence="9">
    <location>
        <begin position="1"/>
        <end position="23"/>
    </location>
</feature>
<sequence>MKISAAVVLCSVVVAAFIGRVIASDVEQLVEDSSANPRAPVGNKLATDGYLPFSGQFPYYAYLEVSIVNFSPIVCSGGLITPNYILAVANGCLKVSDSQTIRYGTAALAYRNYPWEQRINFSASAIRLHPTENIALTRLDYPVTLNKFVQPIRLPKLSDSRSYVNMEGTTVGSYRYLRNRVMSNAQCTEEQPNFNATDVHICTDRYIGGAFCGAGLGSPLTIEDGNGVIMVGLATRIYYCEYNYPTGYARISSFRDWIQSNSDYYYDY</sequence>
<comment type="similarity">
    <text evidence="8">Belongs to the peptidase S1 family. CLIP subfamily.</text>
</comment>
<keyword evidence="13" id="KW-1185">Reference proteome</keyword>
<evidence type="ECO:0000256" key="2">
    <source>
        <dbReference type="ARBA" id="ARBA00022525"/>
    </source>
</evidence>
<keyword evidence="4 9" id="KW-0732">Signal</keyword>
<dbReference type="EMBL" id="AAAB01008960">
    <property type="protein sequence ID" value="EAU76473.2"/>
    <property type="molecule type" value="Genomic_DNA"/>
</dbReference>
<reference evidence="12" key="6">
    <citation type="submission" date="2020-05" db="UniProtKB">
        <authorList>
            <consortium name="EnsemblMetazoa"/>
        </authorList>
    </citation>
    <scope>IDENTIFICATION</scope>
    <source>
        <strain evidence="12">PEST</strain>
    </source>
</reference>
<reference evidence="11 12" key="3">
    <citation type="journal article" date="2004" name="Trends Parasitol.">
        <title>The Anopheles gambiae genome: an update.</title>
        <authorList>
            <person name="Mongin E."/>
            <person name="Louis C."/>
            <person name="Holt R.A."/>
            <person name="Birney E."/>
            <person name="Collins F.H."/>
        </authorList>
    </citation>
    <scope>NUCLEOTIDE SEQUENCE</scope>
    <source>
        <strain evidence="11 12">PEST</strain>
    </source>
</reference>
<evidence type="ECO:0000313" key="12">
    <source>
        <dbReference type="EnsemblMetazoa" id="AGAP005598-PA"/>
    </source>
</evidence>
<dbReference type="GO" id="GO:0004252">
    <property type="term" value="F:serine-type endopeptidase activity"/>
    <property type="evidence" value="ECO:0000318"/>
    <property type="project" value="GO_Central"/>
</dbReference>
<dbReference type="GO" id="GO:0006508">
    <property type="term" value="P:proteolysis"/>
    <property type="evidence" value="ECO:0000318"/>
    <property type="project" value="GO_Central"/>
</dbReference>
<gene>
    <name evidence="11" type="ORF">AgaP_AGAP005598</name>
</gene>
<dbReference type="GO" id="GO:0005615">
    <property type="term" value="C:extracellular space"/>
    <property type="evidence" value="ECO:0000318"/>
    <property type="project" value="GO_Central"/>
</dbReference>
<keyword evidence="6" id="KW-1015">Disulfide bond</keyword>
<keyword evidence="5" id="KW-0391">Immunity</keyword>
<evidence type="ECO:0000256" key="3">
    <source>
        <dbReference type="ARBA" id="ARBA00022588"/>
    </source>
</evidence>
<proteinExistence type="inferred from homology"/>
<reference evidence="11" key="5">
    <citation type="submission" date="2011-05" db="EMBL/GenBank/DDBJ databases">
        <authorList>
            <consortium name="VectorBase"/>
        </authorList>
    </citation>
    <scope>NUCLEOTIDE SEQUENCE</scope>
    <source>
        <strain evidence="11">PEST</strain>
    </source>
</reference>
<dbReference type="InterPro" id="IPR001254">
    <property type="entry name" value="Trypsin_dom"/>
</dbReference>
<keyword evidence="2" id="KW-0964">Secreted</keyword>
<dbReference type="Pfam" id="PF00089">
    <property type="entry name" value="Trypsin"/>
    <property type="match status" value="1"/>
</dbReference>
<dbReference type="SMART" id="SM00020">
    <property type="entry name" value="Tryp_SPc"/>
    <property type="match status" value="1"/>
</dbReference>
<dbReference type="PaxDb" id="7165-AGAP005598-PA"/>
<dbReference type="eggNOG" id="KOG3627">
    <property type="taxonomic scope" value="Eukaryota"/>
</dbReference>
<dbReference type="PANTHER" id="PTHR24256">
    <property type="entry name" value="TRYPTASE-RELATED"/>
    <property type="match status" value="1"/>
</dbReference>
<accession>A0NEF3</accession>
<evidence type="ECO:0000256" key="7">
    <source>
        <dbReference type="ARBA" id="ARBA00023180"/>
    </source>
</evidence>
<evidence type="ECO:0000256" key="5">
    <source>
        <dbReference type="ARBA" id="ARBA00022859"/>
    </source>
</evidence>
<dbReference type="VEuPathDB" id="VectorBase:AGAP005598"/>
<evidence type="ECO:0000256" key="4">
    <source>
        <dbReference type="ARBA" id="ARBA00022729"/>
    </source>
</evidence>
<protein>
    <submittedName>
        <fullName evidence="11">AGAP005598-PA</fullName>
    </submittedName>
</protein>
<dbReference type="PROSITE" id="PS50240">
    <property type="entry name" value="TRYPSIN_DOM"/>
    <property type="match status" value="1"/>
</dbReference>
<evidence type="ECO:0000256" key="6">
    <source>
        <dbReference type="ARBA" id="ARBA00023157"/>
    </source>
</evidence>
<dbReference type="Proteomes" id="UP000007062">
    <property type="component" value="Chromosome 2L"/>
</dbReference>
<keyword evidence="7" id="KW-0325">Glycoprotein</keyword>
<dbReference type="InterPro" id="IPR009003">
    <property type="entry name" value="Peptidase_S1_PA"/>
</dbReference>
<dbReference type="AlphaFoldDB" id="A0NEF3"/>
<dbReference type="EnsemblMetazoa" id="AGAP005598-RA">
    <property type="protein sequence ID" value="AGAP005598-PA"/>
    <property type="gene ID" value="AGAP005598"/>
</dbReference>
<name>A0NEF3_ANOGA</name>
<organism evidence="11">
    <name type="scientific">Anopheles gambiae</name>
    <name type="common">African malaria mosquito</name>
    <dbReference type="NCBI Taxonomy" id="7165"/>
    <lineage>
        <taxon>Eukaryota</taxon>
        <taxon>Metazoa</taxon>
        <taxon>Ecdysozoa</taxon>
        <taxon>Arthropoda</taxon>
        <taxon>Hexapoda</taxon>
        <taxon>Insecta</taxon>
        <taxon>Pterygota</taxon>
        <taxon>Neoptera</taxon>
        <taxon>Endopterygota</taxon>
        <taxon>Diptera</taxon>
        <taxon>Nematocera</taxon>
        <taxon>Culicoidea</taxon>
        <taxon>Culicidae</taxon>
        <taxon>Anophelinae</taxon>
        <taxon>Anopheles</taxon>
    </lineage>
</organism>
<reference evidence="11" key="2">
    <citation type="submission" date="2002-03" db="EMBL/GenBank/DDBJ databases">
        <authorList>
            <consortium name="The Anopheles Genome Sequencing Consortium"/>
        </authorList>
    </citation>
    <scope>NUCLEOTIDE SEQUENCE</scope>
    <source>
        <strain evidence="11">PEST</strain>
    </source>
</reference>
<evidence type="ECO:0000313" key="13">
    <source>
        <dbReference type="Proteomes" id="UP000007062"/>
    </source>
</evidence>
<evidence type="ECO:0000256" key="1">
    <source>
        <dbReference type="ARBA" id="ARBA00004613"/>
    </source>
</evidence>
<evidence type="ECO:0000259" key="10">
    <source>
        <dbReference type="PROSITE" id="PS50240"/>
    </source>
</evidence>
<keyword evidence="3" id="KW-0399">Innate immunity</keyword>
<dbReference type="Gene3D" id="2.40.10.10">
    <property type="entry name" value="Trypsin-like serine proteases"/>
    <property type="match status" value="1"/>
</dbReference>
<evidence type="ECO:0000256" key="9">
    <source>
        <dbReference type="SAM" id="SignalP"/>
    </source>
</evidence>
<feature type="chain" id="PRO_5014565044" evidence="9">
    <location>
        <begin position="24"/>
        <end position="268"/>
    </location>
</feature>
<reference evidence="11" key="4">
    <citation type="journal article" date="2007" name="Genome Biol.">
        <title>Update of the Anopheles gambiae PEST genome assembly.</title>
        <authorList>
            <person name="Sharakhova M.V."/>
            <person name="Hammond M.P."/>
            <person name="Lobo N.F."/>
            <person name="Krzywinski J."/>
            <person name="Unger M.F."/>
            <person name="Hillenmeyer M.E."/>
            <person name="Bruggner R.V."/>
            <person name="Birney E."/>
            <person name="Collins F.H."/>
        </authorList>
    </citation>
    <scope>NUCLEOTIDE SEQUENCE</scope>
    <source>
        <strain evidence="11">PEST</strain>
    </source>
</reference>
<dbReference type="SUPFAM" id="SSF50494">
    <property type="entry name" value="Trypsin-like serine proteases"/>
    <property type="match status" value="1"/>
</dbReference>
<dbReference type="GO" id="GO:0045087">
    <property type="term" value="P:innate immune response"/>
    <property type="evidence" value="ECO:0007669"/>
    <property type="project" value="UniProtKB-KW"/>
</dbReference>
<dbReference type="InterPro" id="IPR051487">
    <property type="entry name" value="Ser/Thr_Proteases_Immune/Dev"/>
</dbReference>
<dbReference type="InterPro" id="IPR043504">
    <property type="entry name" value="Peptidase_S1_PA_chymotrypsin"/>
</dbReference>
<evidence type="ECO:0000313" key="11">
    <source>
        <dbReference type="EMBL" id="EAU76473.2"/>
    </source>
</evidence>
<dbReference type="VEuPathDB" id="VectorBase:AGAMI1_012432"/>
<comment type="subcellular location">
    <subcellularLocation>
        <location evidence="1">Secreted</location>
    </subcellularLocation>
</comment>
<reference evidence="11 13" key="1">
    <citation type="journal article" date="2002" name="Science">
        <title>The genome sequence of the malaria mosquito Anopheles gambiae.</title>
        <authorList>
            <person name="Holt R.A."/>
            <person name="Subramanian G.M."/>
            <person name="Halpern A."/>
            <person name="Sutton G.G."/>
            <person name="Charlab R."/>
            <person name="Nusskern D.R."/>
            <person name="Wincker P."/>
            <person name="Clark A.G."/>
            <person name="Ribeiro J.M."/>
            <person name="Wides R."/>
            <person name="Salzberg S.L."/>
            <person name="Loftus B."/>
            <person name="Yandell M."/>
            <person name="Majoros W.H."/>
            <person name="Rusch D.B."/>
            <person name="Lai Z."/>
            <person name="Kraft C.L."/>
            <person name="Abril J.F."/>
            <person name="Anthouard V."/>
            <person name="Arensburger P."/>
            <person name="Atkinson P.W."/>
            <person name="Baden H."/>
            <person name="de Berardinis V."/>
            <person name="Baldwin D."/>
            <person name="Benes V."/>
            <person name="Biedler J."/>
            <person name="Blass C."/>
            <person name="Bolanos R."/>
            <person name="Boscus D."/>
            <person name="Barnstead M."/>
            <person name="Cai S."/>
            <person name="Center A."/>
            <person name="Chaturverdi K."/>
            <person name="Christophides G.K."/>
            <person name="Chrystal M.A."/>
            <person name="Clamp M."/>
            <person name="Cravchik A."/>
            <person name="Curwen V."/>
            <person name="Dana A."/>
            <person name="Delcher A."/>
            <person name="Dew I."/>
            <person name="Evans C.A."/>
            <person name="Flanigan M."/>
            <person name="Grundschober-Freimoser A."/>
            <person name="Friedli L."/>
            <person name="Gu Z."/>
            <person name="Guan P."/>
            <person name="Guigo R."/>
            <person name="Hillenmeyer M.E."/>
            <person name="Hladun S.L."/>
            <person name="Hogan J.R."/>
            <person name="Hong Y.S."/>
            <person name="Hoover J."/>
            <person name="Jaillon O."/>
            <person name="Ke Z."/>
            <person name="Kodira C."/>
            <person name="Kokoza E."/>
            <person name="Koutsos A."/>
            <person name="Letunic I."/>
            <person name="Levitsky A."/>
            <person name="Liang Y."/>
            <person name="Lin J.J."/>
            <person name="Lobo N.F."/>
            <person name="Lopez J.R."/>
            <person name="Malek J.A."/>
            <person name="McIntosh T.C."/>
            <person name="Meister S."/>
            <person name="Miller J."/>
            <person name="Mobarry C."/>
            <person name="Mongin E."/>
            <person name="Murphy S.D."/>
            <person name="O'Brochta D.A."/>
            <person name="Pfannkoch C."/>
            <person name="Qi R."/>
            <person name="Regier M.A."/>
            <person name="Remington K."/>
            <person name="Shao H."/>
            <person name="Sharakhova M.V."/>
            <person name="Sitter C.D."/>
            <person name="Shetty J."/>
            <person name="Smith T.J."/>
            <person name="Strong R."/>
            <person name="Sun J."/>
            <person name="Thomasova D."/>
            <person name="Ton L.Q."/>
            <person name="Topalis P."/>
            <person name="Tu Z."/>
            <person name="Unger M.F."/>
            <person name="Walenz B."/>
            <person name="Wang A."/>
            <person name="Wang J."/>
            <person name="Wang M."/>
            <person name="Wang X."/>
            <person name="Woodford K.J."/>
            <person name="Wortman J.R."/>
            <person name="Wu M."/>
            <person name="Yao A."/>
            <person name="Zdobnov E.M."/>
            <person name="Zhang H."/>
            <person name="Zhao Q."/>
            <person name="Zhao S."/>
            <person name="Zhu S.C."/>
            <person name="Zhimulev I."/>
            <person name="Coluzzi M."/>
            <person name="della Torre A."/>
            <person name="Roth C.W."/>
            <person name="Louis C."/>
            <person name="Kalush F."/>
            <person name="Mural R.J."/>
            <person name="Myers E.W."/>
            <person name="Adams M.D."/>
            <person name="Smith H.O."/>
            <person name="Broder S."/>
            <person name="Gardner M.J."/>
            <person name="Fraser C.M."/>
            <person name="Birney E."/>
            <person name="Bork P."/>
            <person name="Brey P.T."/>
            <person name="Venter J.C."/>
            <person name="Weissenbach J."/>
            <person name="Kafatos F.C."/>
            <person name="Collins F.H."/>
            <person name="Hoffman S.L."/>
        </authorList>
    </citation>
    <scope>NUCLEOTIDE SEQUENCE [LARGE SCALE GENOMIC DNA]</scope>
    <source>
        <strain evidence="11 13">PEST</strain>
    </source>
</reference>